<organism evidence="1 2">
    <name type="scientific">Datura stramonium</name>
    <name type="common">Jimsonweed</name>
    <name type="synonym">Common thornapple</name>
    <dbReference type="NCBI Taxonomy" id="4076"/>
    <lineage>
        <taxon>Eukaryota</taxon>
        <taxon>Viridiplantae</taxon>
        <taxon>Streptophyta</taxon>
        <taxon>Embryophyta</taxon>
        <taxon>Tracheophyta</taxon>
        <taxon>Spermatophyta</taxon>
        <taxon>Magnoliopsida</taxon>
        <taxon>eudicotyledons</taxon>
        <taxon>Gunneridae</taxon>
        <taxon>Pentapetalae</taxon>
        <taxon>asterids</taxon>
        <taxon>lamiids</taxon>
        <taxon>Solanales</taxon>
        <taxon>Solanaceae</taxon>
        <taxon>Solanoideae</taxon>
        <taxon>Datureae</taxon>
        <taxon>Datura</taxon>
    </lineage>
</organism>
<comment type="caution">
    <text evidence="1">The sequence shown here is derived from an EMBL/GenBank/DDBJ whole genome shotgun (WGS) entry which is preliminary data.</text>
</comment>
<feature type="non-terminal residue" evidence="1">
    <location>
        <position position="53"/>
    </location>
</feature>
<proteinExistence type="predicted"/>
<evidence type="ECO:0000313" key="1">
    <source>
        <dbReference type="EMBL" id="MCD9640093.1"/>
    </source>
</evidence>
<keyword evidence="2" id="KW-1185">Reference proteome</keyword>
<name>A0ABS8UZ47_DATST</name>
<evidence type="ECO:0000313" key="2">
    <source>
        <dbReference type="Proteomes" id="UP000823775"/>
    </source>
</evidence>
<gene>
    <name evidence="1" type="ORF">HAX54_025166</name>
</gene>
<feature type="non-terminal residue" evidence="1">
    <location>
        <position position="1"/>
    </location>
</feature>
<dbReference type="Proteomes" id="UP000823775">
    <property type="component" value="Unassembled WGS sequence"/>
</dbReference>
<protein>
    <submittedName>
        <fullName evidence="1">Uncharacterized protein</fullName>
    </submittedName>
</protein>
<reference evidence="1 2" key="1">
    <citation type="journal article" date="2021" name="BMC Genomics">
        <title>Datura genome reveals duplications of psychoactive alkaloid biosynthetic genes and high mutation rate following tissue culture.</title>
        <authorList>
            <person name="Rajewski A."/>
            <person name="Carter-House D."/>
            <person name="Stajich J."/>
            <person name="Litt A."/>
        </authorList>
    </citation>
    <scope>NUCLEOTIDE SEQUENCE [LARGE SCALE GENOMIC DNA]</scope>
    <source>
        <strain evidence="1">AR-01</strain>
    </source>
</reference>
<sequence length="53" mass="6496">AYMCMLRVFEYDIREKRARELNIRTRRRERKRQRSEAQCIGHSTALASLELWP</sequence>
<accession>A0ABS8UZ47</accession>
<dbReference type="EMBL" id="JACEIK010003055">
    <property type="protein sequence ID" value="MCD9640093.1"/>
    <property type="molecule type" value="Genomic_DNA"/>
</dbReference>